<dbReference type="RefSeq" id="WP_167929204.1">
    <property type="nucleotide sequence ID" value="NZ_JAATVY010000057.1"/>
</dbReference>
<feature type="compositionally biased region" description="Low complexity" evidence="1">
    <location>
        <begin position="125"/>
        <end position="155"/>
    </location>
</feature>
<name>A0ABX0YA70_9ACTN</name>
<evidence type="ECO:0000313" key="3">
    <source>
        <dbReference type="Proteomes" id="UP000722989"/>
    </source>
</evidence>
<evidence type="ECO:0000256" key="1">
    <source>
        <dbReference type="SAM" id="MobiDB-lite"/>
    </source>
</evidence>
<accession>A0ABX0YA70</accession>
<reference evidence="2 3" key="1">
    <citation type="submission" date="2020-03" db="EMBL/GenBank/DDBJ databases">
        <title>WGS of the type strain of Planosporangium spp.</title>
        <authorList>
            <person name="Thawai C."/>
        </authorList>
    </citation>
    <scope>NUCLEOTIDE SEQUENCE [LARGE SCALE GENOMIC DNA]</scope>
    <source>
        <strain evidence="2 3">TBRC 5610</strain>
    </source>
</reference>
<feature type="region of interest" description="Disordered" evidence="1">
    <location>
        <begin position="124"/>
        <end position="162"/>
    </location>
</feature>
<protein>
    <recommendedName>
        <fullName evidence="4">DUF732 domain-containing protein</fullName>
    </recommendedName>
</protein>
<proteinExistence type="predicted"/>
<feature type="region of interest" description="Disordered" evidence="1">
    <location>
        <begin position="216"/>
        <end position="253"/>
    </location>
</feature>
<sequence length="253" mass="25534">MSIHSPRRLNPETAEQLLGSPSAGAHTGHPQLAALLAAAAAPGRPDELNSEEAAVSAFLAARHVAIPRQRRLSTVKTLAMKALTVKVLAVLATTTTVGGVALAAKTGALPNPLAEPAHTISSGLSAAEPTATETRAAAPPATRTATAASPSAVPDSPSPSKPAPKLIALCRAYQVGNKVSHGKALDNPVFTSLITAAGGRDKVEPYCTAVLASVARTGDGGQSGSGRDGNRDQSGGGHDRNTRTPRPTPTPGR</sequence>
<feature type="compositionally biased region" description="Gly residues" evidence="1">
    <location>
        <begin position="218"/>
        <end position="227"/>
    </location>
</feature>
<dbReference type="Proteomes" id="UP000722989">
    <property type="component" value="Unassembled WGS sequence"/>
</dbReference>
<evidence type="ECO:0008006" key="4">
    <source>
        <dbReference type="Google" id="ProtNLM"/>
    </source>
</evidence>
<keyword evidence="3" id="KW-1185">Reference proteome</keyword>
<gene>
    <name evidence="2" type="ORF">HC031_31995</name>
</gene>
<organism evidence="2 3">
    <name type="scientific">Planosporangium thailandense</name>
    <dbReference type="NCBI Taxonomy" id="765197"/>
    <lineage>
        <taxon>Bacteria</taxon>
        <taxon>Bacillati</taxon>
        <taxon>Actinomycetota</taxon>
        <taxon>Actinomycetes</taxon>
        <taxon>Micromonosporales</taxon>
        <taxon>Micromonosporaceae</taxon>
        <taxon>Planosporangium</taxon>
    </lineage>
</organism>
<dbReference type="EMBL" id="JAATVY010000057">
    <property type="protein sequence ID" value="NJC74303.1"/>
    <property type="molecule type" value="Genomic_DNA"/>
</dbReference>
<comment type="caution">
    <text evidence="2">The sequence shown here is derived from an EMBL/GenBank/DDBJ whole genome shotgun (WGS) entry which is preliminary data.</text>
</comment>
<evidence type="ECO:0000313" key="2">
    <source>
        <dbReference type="EMBL" id="NJC74303.1"/>
    </source>
</evidence>